<dbReference type="AlphaFoldDB" id="A0A290ZA38"/>
<accession>A0A290ZA38</accession>
<dbReference type="KEGG" id="apre:CNX65_23390"/>
<dbReference type="EMBL" id="CP023445">
    <property type="protein sequence ID" value="ATE55856.1"/>
    <property type="molecule type" value="Genomic_DNA"/>
</dbReference>
<keyword evidence="3" id="KW-1185">Reference proteome</keyword>
<reference evidence="2" key="1">
    <citation type="submission" date="2017-09" db="EMBL/GenBank/DDBJ databases">
        <title>Complete Genome Sequence of ansamitocin-producing Bacterium Actinosynnema pretiosum X47.</title>
        <authorList>
            <person name="Cao G."/>
            <person name="Zong G."/>
            <person name="Zhong C."/>
            <person name="Fu J."/>
        </authorList>
    </citation>
    <scope>NUCLEOTIDE SEQUENCE [LARGE SCALE GENOMIC DNA]</scope>
    <source>
        <strain evidence="2">X47</strain>
    </source>
</reference>
<gene>
    <name evidence="2" type="ORF">CNX65_23390</name>
</gene>
<protein>
    <submittedName>
        <fullName evidence="2">DUF4440 domain-containing protein</fullName>
    </submittedName>
</protein>
<feature type="domain" description="SnoaL-like" evidence="1">
    <location>
        <begin position="22"/>
        <end position="124"/>
    </location>
</feature>
<organism evidence="2 3">
    <name type="scientific">Actinosynnema pretiosum</name>
    <dbReference type="NCBI Taxonomy" id="42197"/>
    <lineage>
        <taxon>Bacteria</taxon>
        <taxon>Bacillati</taxon>
        <taxon>Actinomycetota</taxon>
        <taxon>Actinomycetes</taxon>
        <taxon>Pseudonocardiales</taxon>
        <taxon>Pseudonocardiaceae</taxon>
        <taxon>Actinosynnema</taxon>
    </lineage>
</organism>
<evidence type="ECO:0000313" key="3">
    <source>
        <dbReference type="Proteomes" id="UP000218505"/>
    </source>
</evidence>
<evidence type="ECO:0000259" key="1">
    <source>
        <dbReference type="Pfam" id="PF12680"/>
    </source>
</evidence>
<evidence type="ECO:0000313" key="2">
    <source>
        <dbReference type="EMBL" id="ATE55856.1"/>
    </source>
</evidence>
<proteinExistence type="predicted"/>
<dbReference type="Gene3D" id="3.10.450.50">
    <property type="match status" value="1"/>
</dbReference>
<name>A0A290ZA38_9PSEU</name>
<dbReference type="SUPFAM" id="SSF54427">
    <property type="entry name" value="NTF2-like"/>
    <property type="match status" value="1"/>
</dbReference>
<sequence length="135" mass="15255">MTEPLMVHDIPTDDLTRQTDLFLRAFNSWDHDTIERMYSPDAVSVWKPGEEPVGGDARRANVAEFLSWRVPMRARTKGIYVNGDTALLIVDWEIRGTSVTGERIDLGGTGTDVLRRGRDGRWRYIIDNAYGGADD</sequence>
<dbReference type="Pfam" id="PF12680">
    <property type="entry name" value="SnoaL_2"/>
    <property type="match status" value="1"/>
</dbReference>
<dbReference type="RefSeq" id="WP_096495687.1">
    <property type="nucleotide sequence ID" value="NZ_CP023445.1"/>
</dbReference>
<dbReference type="InterPro" id="IPR032710">
    <property type="entry name" value="NTF2-like_dom_sf"/>
</dbReference>
<dbReference type="InterPro" id="IPR037401">
    <property type="entry name" value="SnoaL-like"/>
</dbReference>
<dbReference type="Proteomes" id="UP000218505">
    <property type="component" value="Chromosome"/>
</dbReference>